<protein>
    <submittedName>
        <fullName evidence="1">Uncharacterized protein</fullName>
    </submittedName>
</protein>
<gene>
    <name evidence="1" type="ORF">Zm00014a_006631</name>
</gene>
<organism evidence="1">
    <name type="scientific">Zea mays</name>
    <name type="common">Maize</name>
    <dbReference type="NCBI Taxonomy" id="4577"/>
    <lineage>
        <taxon>Eukaryota</taxon>
        <taxon>Viridiplantae</taxon>
        <taxon>Streptophyta</taxon>
        <taxon>Embryophyta</taxon>
        <taxon>Tracheophyta</taxon>
        <taxon>Spermatophyta</taxon>
        <taxon>Magnoliopsida</taxon>
        <taxon>Liliopsida</taxon>
        <taxon>Poales</taxon>
        <taxon>Poaceae</taxon>
        <taxon>PACMAD clade</taxon>
        <taxon>Panicoideae</taxon>
        <taxon>Andropogonodae</taxon>
        <taxon>Andropogoneae</taxon>
        <taxon>Tripsacinae</taxon>
        <taxon>Zea</taxon>
    </lineage>
</organism>
<reference evidence="1" key="1">
    <citation type="journal article" date="2018" name="Nat. Genet.">
        <title>Extensive intraspecific gene order and gene structural variations between Mo17 and other maize genomes.</title>
        <authorList>
            <person name="Sun S."/>
            <person name="Zhou Y."/>
            <person name="Chen J."/>
            <person name="Shi J."/>
            <person name="Zhao H."/>
            <person name="Zhao H."/>
            <person name="Song W."/>
            <person name="Zhang M."/>
            <person name="Cui Y."/>
            <person name="Dong X."/>
            <person name="Liu H."/>
            <person name="Ma X."/>
            <person name="Jiao Y."/>
            <person name="Wang B."/>
            <person name="Wei X."/>
            <person name="Stein J.C."/>
            <person name="Glaubitz J.C."/>
            <person name="Lu F."/>
            <person name="Yu G."/>
            <person name="Liang C."/>
            <person name="Fengler K."/>
            <person name="Li B."/>
            <person name="Rafalski A."/>
            <person name="Schnable P.S."/>
            <person name="Ware D.H."/>
            <person name="Buckler E.S."/>
            <person name="Lai J."/>
        </authorList>
    </citation>
    <scope>NUCLEOTIDE SEQUENCE [LARGE SCALE GENOMIC DNA]</scope>
    <source>
        <tissue evidence="1">Seedling</tissue>
    </source>
</reference>
<dbReference type="EMBL" id="NCVQ01000005">
    <property type="protein sequence ID" value="PWZ25739.1"/>
    <property type="molecule type" value="Genomic_DNA"/>
</dbReference>
<accession>A0A3L6EYD3</accession>
<comment type="caution">
    <text evidence="1">The sequence shown here is derived from an EMBL/GenBank/DDBJ whole genome shotgun (WGS) entry which is preliminary data.</text>
</comment>
<dbReference type="Proteomes" id="UP000251960">
    <property type="component" value="Chromosome 4"/>
</dbReference>
<sequence>MSDVAPSYKYGRTHLETRISEEYAEGRYTSKYPKHRYAMHGTMERDAYCRIKYGHSYQERAHRTCPYCKLCGQNYNYPNGEEFSTISGCQEAYYQTDRDLIPSTSQVASHCEGSCCKVQTIRQGYLSKRSSNLRDDWKRLHARGIHNVAGEKDFGDIHVTRTVLAPLGWNQIGEEFFDDSWEKIILAAGG</sequence>
<proteinExistence type="predicted"/>
<dbReference type="AlphaFoldDB" id="A0A3L6EYD3"/>
<evidence type="ECO:0000313" key="1">
    <source>
        <dbReference type="EMBL" id="PWZ25739.1"/>
    </source>
</evidence>
<dbReference type="ExpressionAtlas" id="A0A3L6EYD3">
    <property type="expression patterns" value="baseline and differential"/>
</dbReference>
<name>A0A3L6EYD3_MAIZE</name>